<organism evidence="4 5">
    <name type="scientific">Ustilaginoidea virens</name>
    <name type="common">Rice false smut fungus</name>
    <name type="synonym">Villosiclava virens</name>
    <dbReference type="NCBI Taxonomy" id="1159556"/>
    <lineage>
        <taxon>Eukaryota</taxon>
        <taxon>Fungi</taxon>
        <taxon>Dikarya</taxon>
        <taxon>Ascomycota</taxon>
        <taxon>Pezizomycotina</taxon>
        <taxon>Sordariomycetes</taxon>
        <taxon>Hypocreomycetidae</taxon>
        <taxon>Hypocreales</taxon>
        <taxon>Clavicipitaceae</taxon>
        <taxon>Ustilaginoidea</taxon>
    </lineage>
</organism>
<dbReference type="Pfam" id="PF04139">
    <property type="entry name" value="Rad9"/>
    <property type="match status" value="1"/>
</dbReference>
<dbReference type="RefSeq" id="XP_043001331.1">
    <property type="nucleotide sequence ID" value="XM_043145396.1"/>
</dbReference>
<dbReference type="EMBL" id="CP072759">
    <property type="protein sequence ID" value="QUC23658.1"/>
    <property type="molecule type" value="Genomic_DNA"/>
</dbReference>
<keyword evidence="2" id="KW-0227">DNA damage</keyword>
<comment type="similarity">
    <text evidence="1 2">Belongs to the rad9 family.</text>
</comment>
<protein>
    <recommendedName>
        <fullName evidence="2">DNA repair protein rad9</fullName>
    </recommendedName>
</protein>
<gene>
    <name evidence="4" type="ORF">UV8b_07899</name>
</gene>
<accession>A0A8E5MKH2</accession>
<dbReference type="PANTHER" id="PTHR15237">
    <property type="entry name" value="DNA REPAIR PROTEIN RAD9"/>
    <property type="match status" value="1"/>
</dbReference>
<dbReference type="OrthoDB" id="60092at2759"/>
<dbReference type="KEGG" id="uvi:66068676"/>
<evidence type="ECO:0000313" key="4">
    <source>
        <dbReference type="EMBL" id="QUC23658.1"/>
    </source>
</evidence>
<feature type="compositionally biased region" description="Polar residues" evidence="3">
    <location>
        <begin position="439"/>
        <end position="455"/>
    </location>
</feature>
<dbReference type="GO" id="GO:0031573">
    <property type="term" value="P:mitotic intra-S DNA damage checkpoint signaling"/>
    <property type="evidence" value="ECO:0007669"/>
    <property type="project" value="TreeGrafter"/>
</dbReference>
<evidence type="ECO:0000256" key="1">
    <source>
        <dbReference type="ARBA" id="ARBA00008494"/>
    </source>
</evidence>
<sequence>MPILSFTLSDEGVSAFRDTLICLNKFSDDVSLEARRDAFVLTTLNNSKSAYASFKFTTSRFFSKYQFRPAGQFRDKFYCTLYIRALVSLFRSRSVSDSQRDTEKQTLIDRCDVIIDDGEGIKSRFVARIVFRNGLTSTHHLPFQILAPVHAKFNRQDSPHHWTISSRTLRQLMDHFGPGIEYLDINTDGDHVNFTCFSEKTVSEEAVLKKPLQTSIAIEADEFDDIDVEDKLHIVISVKDFRAIIQHAGITGNAISARYSLPAKPIQLTYSGDALFCEFTIMTVGERGSNPDQKIRKIRKGTGNSAGPRLEATSRKTSVTPFEAARHAQTGQPPELAVAPQKSAISVPAPHLGTARASVSRIGAFDLRPSQKPPPPTIRSESLFVDDAGWEPVRDEDEDVEDDVRLEWDHSADPNKSAMQMTPADEENAASLEHREVESNAQAETQAAESTYLEPTQKLSQVKNLALFPD</sequence>
<dbReference type="SUPFAM" id="SSF55979">
    <property type="entry name" value="DNA clamp"/>
    <property type="match status" value="1"/>
</dbReference>
<dbReference type="InterPro" id="IPR026584">
    <property type="entry name" value="Rad9"/>
</dbReference>
<dbReference type="InterPro" id="IPR046938">
    <property type="entry name" value="DNA_clamp_sf"/>
</dbReference>
<dbReference type="Gene3D" id="3.70.10.10">
    <property type="match status" value="1"/>
</dbReference>
<evidence type="ECO:0000256" key="3">
    <source>
        <dbReference type="SAM" id="MobiDB-lite"/>
    </source>
</evidence>
<dbReference type="GO" id="GO:0000076">
    <property type="term" value="P:DNA replication checkpoint signaling"/>
    <property type="evidence" value="ECO:0007669"/>
    <property type="project" value="TreeGrafter"/>
</dbReference>
<evidence type="ECO:0000313" key="5">
    <source>
        <dbReference type="Proteomes" id="UP000027002"/>
    </source>
</evidence>
<feature type="region of interest" description="Disordered" evidence="3">
    <location>
        <begin position="410"/>
        <end position="455"/>
    </location>
</feature>
<dbReference type="Proteomes" id="UP000027002">
    <property type="component" value="Chromosome 7"/>
</dbReference>
<dbReference type="GO" id="GO:0006281">
    <property type="term" value="P:DNA repair"/>
    <property type="evidence" value="ECO:0007669"/>
    <property type="project" value="UniProtKB-UniRule"/>
</dbReference>
<dbReference type="GO" id="GO:0030896">
    <property type="term" value="C:checkpoint clamp complex"/>
    <property type="evidence" value="ECO:0007669"/>
    <property type="project" value="UniProtKB-UniRule"/>
</dbReference>
<dbReference type="GO" id="GO:0071479">
    <property type="term" value="P:cellular response to ionizing radiation"/>
    <property type="evidence" value="ECO:0007669"/>
    <property type="project" value="TreeGrafter"/>
</dbReference>
<evidence type="ECO:0000256" key="2">
    <source>
        <dbReference type="PIRNR" id="PIRNR009303"/>
    </source>
</evidence>
<dbReference type="PIRSF" id="PIRSF009303">
    <property type="entry name" value="Cell_cycle_RAD9"/>
    <property type="match status" value="1"/>
</dbReference>
<dbReference type="InterPro" id="IPR007268">
    <property type="entry name" value="Rad9/Ddc1"/>
</dbReference>
<keyword evidence="5" id="KW-1185">Reference proteome</keyword>
<dbReference type="GeneID" id="66068676"/>
<name>A0A8E5MKH2_USTVR</name>
<dbReference type="AlphaFoldDB" id="A0A8E5MKH2"/>
<reference evidence="4" key="1">
    <citation type="submission" date="2020-03" db="EMBL/GenBank/DDBJ databases">
        <title>A mixture of massive structural variations and highly conserved coding sequences in Ustilaginoidea virens genome.</title>
        <authorList>
            <person name="Zhang K."/>
            <person name="Zhao Z."/>
            <person name="Zhang Z."/>
            <person name="Li Y."/>
            <person name="Hsiang T."/>
            <person name="Sun W."/>
        </authorList>
    </citation>
    <scope>NUCLEOTIDE SEQUENCE</scope>
    <source>
        <strain evidence="4">UV-8b</strain>
    </source>
</reference>
<dbReference type="PANTHER" id="PTHR15237:SF0">
    <property type="entry name" value="CELL CYCLE CHECKPOINT CONTROL PROTEIN"/>
    <property type="match status" value="1"/>
</dbReference>
<comment type="function">
    <text evidence="2">Acts in DNA repair and mutagenesis. Involved in promoting resistance to ionizing radiation and UV light, as well as regulating cell cycle progression after irradiation.</text>
</comment>
<proteinExistence type="inferred from homology"/>
<feature type="region of interest" description="Disordered" evidence="3">
    <location>
        <begin position="288"/>
        <end position="317"/>
    </location>
</feature>